<accession>A0AAV7ZSS6</accession>
<dbReference type="Gene3D" id="3.40.50.1240">
    <property type="entry name" value="Phosphoglycerate mutase-like"/>
    <property type="match status" value="1"/>
</dbReference>
<gene>
    <name evidence="1" type="ORF">M0812_09274</name>
    <name evidence="2" type="ORF">M0813_21730</name>
</gene>
<proteinExistence type="predicted"/>
<dbReference type="EMBL" id="JAOAOG010000167">
    <property type="protein sequence ID" value="KAJ6243939.1"/>
    <property type="molecule type" value="Genomic_DNA"/>
</dbReference>
<dbReference type="InterPro" id="IPR013078">
    <property type="entry name" value="His_Pase_superF_clade-1"/>
</dbReference>
<evidence type="ECO:0000313" key="4">
    <source>
        <dbReference type="Proteomes" id="UP001150062"/>
    </source>
</evidence>
<evidence type="ECO:0000313" key="3">
    <source>
        <dbReference type="Proteomes" id="UP001146793"/>
    </source>
</evidence>
<name>A0AAV7ZSS6_9EUKA</name>
<organism evidence="1 3">
    <name type="scientific">Anaeramoeba flamelloides</name>
    <dbReference type="NCBI Taxonomy" id="1746091"/>
    <lineage>
        <taxon>Eukaryota</taxon>
        <taxon>Metamonada</taxon>
        <taxon>Anaeramoebidae</taxon>
        <taxon>Anaeramoeba</taxon>
    </lineage>
</organism>
<evidence type="ECO:0000313" key="2">
    <source>
        <dbReference type="EMBL" id="KAJ6243939.1"/>
    </source>
</evidence>
<dbReference type="SUPFAM" id="SSF53254">
    <property type="entry name" value="Phosphoglycerate mutase-like"/>
    <property type="match status" value="1"/>
</dbReference>
<dbReference type="AlphaFoldDB" id="A0AAV7ZSS6"/>
<dbReference type="EMBL" id="JANTQA010000023">
    <property type="protein sequence ID" value="KAJ3443433.1"/>
    <property type="molecule type" value="Genomic_DNA"/>
</dbReference>
<dbReference type="Proteomes" id="UP001146793">
    <property type="component" value="Unassembled WGS sequence"/>
</dbReference>
<evidence type="ECO:0000313" key="1">
    <source>
        <dbReference type="EMBL" id="KAJ3443433.1"/>
    </source>
</evidence>
<dbReference type="PANTHER" id="PTHR16469">
    <property type="entry name" value="UBIQUITIN-ASSOCIATED AND SH3 DOMAIN-CONTAINING BA-RELATED"/>
    <property type="match status" value="1"/>
</dbReference>
<sequence>MSEIQQNFYTVRHGERIDEVQEFEGCDPHLTEYGLYEASQTGIFLKDKNITEIVCSPFYRCFQTACEIAKHLPKKIPFKIEYGIAEWQSKKFYTQDPFPDLRVFNDKNSIFNRMIDQDYKSQIVPTYPETLDQMLKRYSLAYKAIKNSFSEGNIVIVTHGYGIATFVDTYDPEKELFEAHHCGITKGLKSNNQYSVEYMDKFDHYLEEEEWEKEQTKTKEN</sequence>
<reference evidence="2" key="1">
    <citation type="submission" date="2022-08" db="EMBL/GenBank/DDBJ databases">
        <title>Novel sulfate-reducing endosymbionts in the free-living metamonad Anaeramoeba.</title>
        <authorList>
            <person name="Jerlstrom-Hultqvist J."/>
            <person name="Cepicka I."/>
            <person name="Gallot-Lavallee L."/>
            <person name="Salas-Leiva D."/>
            <person name="Curtis B.A."/>
            <person name="Zahonova K."/>
            <person name="Pipaliya S."/>
            <person name="Dacks J."/>
            <person name="Roger A.J."/>
        </authorList>
    </citation>
    <scope>NUCLEOTIDE SEQUENCE</scope>
    <source>
        <strain evidence="2">Schooner1</strain>
    </source>
</reference>
<dbReference type="Proteomes" id="UP001150062">
    <property type="component" value="Unassembled WGS sequence"/>
</dbReference>
<reference evidence="1" key="2">
    <citation type="submission" date="2022-08" db="EMBL/GenBank/DDBJ databases">
        <title>Novel sulphate-reducing endosymbionts in the free-living metamonad Anaeramoeba.</title>
        <authorList>
            <person name="Jerlstrom-Hultqvist J."/>
            <person name="Cepicka I."/>
            <person name="Gallot-Lavallee L."/>
            <person name="Salas-Leiva D."/>
            <person name="Curtis B.A."/>
            <person name="Zahonova K."/>
            <person name="Pipaliya S."/>
            <person name="Dacks J."/>
            <person name="Roger A.J."/>
        </authorList>
    </citation>
    <scope>NUCLEOTIDE SEQUENCE</scope>
    <source>
        <strain evidence="1">Busselton2</strain>
    </source>
</reference>
<keyword evidence="4" id="KW-1185">Reference proteome</keyword>
<dbReference type="InterPro" id="IPR051710">
    <property type="entry name" value="Phosphatase_SH3-domain"/>
</dbReference>
<dbReference type="InterPro" id="IPR029033">
    <property type="entry name" value="His_PPase_superfam"/>
</dbReference>
<dbReference type="SMART" id="SM00855">
    <property type="entry name" value="PGAM"/>
    <property type="match status" value="1"/>
</dbReference>
<dbReference type="PANTHER" id="PTHR16469:SF27">
    <property type="entry name" value="UBIQUITIN-ASSOCIATED AND SH3 DOMAIN-CONTAINING BA-RELATED"/>
    <property type="match status" value="1"/>
</dbReference>
<dbReference type="Pfam" id="PF00300">
    <property type="entry name" value="His_Phos_1"/>
    <property type="match status" value="1"/>
</dbReference>
<protein>
    <recommendedName>
        <fullName evidence="5">Phosphoglycerate mutase</fullName>
    </recommendedName>
</protein>
<evidence type="ECO:0008006" key="5">
    <source>
        <dbReference type="Google" id="ProtNLM"/>
    </source>
</evidence>
<dbReference type="CDD" id="cd07067">
    <property type="entry name" value="HP_PGM_like"/>
    <property type="match status" value="1"/>
</dbReference>
<comment type="caution">
    <text evidence="1">The sequence shown here is derived from an EMBL/GenBank/DDBJ whole genome shotgun (WGS) entry which is preliminary data.</text>
</comment>